<feature type="domain" description="DUF294" evidence="2">
    <location>
        <begin position="211"/>
        <end position="353"/>
    </location>
</feature>
<dbReference type="GO" id="GO:0008773">
    <property type="term" value="F:[protein-PII] uridylyltransferase activity"/>
    <property type="evidence" value="ECO:0007669"/>
    <property type="project" value="InterPro"/>
</dbReference>
<dbReference type="SUPFAM" id="SSF81301">
    <property type="entry name" value="Nucleotidyltransferase"/>
    <property type="match status" value="1"/>
</dbReference>
<evidence type="ECO:0000313" key="4">
    <source>
        <dbReference type="Proteomes" id="UP000197535"/>
    </source>
</evidence>
<dbReference type="Pfam" id="PF03445">
    <property type="entry name" value="DUF294"/>
    <property type="match status" value="1"/>
</dbReference>
<sequence length="359" mass="39832">MLEPDTSQPALSSSETPLLQARAITAAAHDVPGLKQAAAQIRALAHRLVDTAGGAEPATRIISAVNDVLACRVVEVIAADRAPTDLPWCWIALGSEGRQEQTLLSDQDNGLIFADEAEPARPRLLEMAQRINDALDACGFPLCTGKVMAGNPEWCLSLHEWKERFREWIFEGDPQALLNASIFFDLRPLFGEHALAEELGNWLAEEASGNPRFLYQMAANALQREVPLGLIRRFAVERKGKYRGTIDLKIKAASLFIDGARIYGLASGTHAVNTADRFRLAAKANRLHPSDAERWIGAFHFIQTLRLRHQQACFRRGEEMHNHVAPAALDAPDRKRLLHALREARHLHHRLVLDYPGIG</sequence>
<comment type="caution">
    <text evidence="3">The sequence shown here is derived from an EMBL/GenBank/DDBJ whole genome shotgun (WGS) entry which is preliminary data.</text>
</comment>
<dbReference type="OrthoDB" id="9808528at2"/>
<reference evidence="3 4" key="1">
    <citation type="submission" date="2016-02" db="EMBL/GenBank/DDBJ databases">
        <authorList>
            <person name="Wen L."/>
            <person name="He K."/>
            <person name="Yang H."/>
        </authorList>
    </citation>
    <scope>NUCLEOTIDE SEQUENCE [LARGE SCALE GENOMIC DNA]</scope>
    <source>
        <strain evidence="3 4">TSA40</strain>
    </source>
</reference>
<accession>A0A254TIH9</accession>
<dbReference type="InterPro" id="IPR005105">
    <property type="entry name" value="GlnD_Uridyltrans_N"/>
</dbReference>
<dbReference type="Pfam" id="PF10335">
    <property type="entry name" value="DUF294_C"/>
    <property type="match status" value="1"/>
</dbReference>
<dbReference type="AlphaFoldDB" id="A0A254TIH9"/>
<name>A0A254TIH9_9BURK</name>
<dbReference type="InterPro" id="IPR018821">
    <property type="entry name" value="DUF294_put_nucleoTrafse_sb-bd"/>
</dbReference>
<evidence type="ECO:0000259" key="1">
    <source>
        <dbReference type="Pfam" id="PF03445"/>
    </source>
</evidence>
<dbReference type="EMBL" id="LSTO01000001">
    <property type="protein sequence ID" value="OWW22441.1"/>
    <property type="molecule type" value="Genomic_DNA"/>
</dbReference>
<protein>
    <recommendedName>
        <fullName evidence="5">CBS domain-containing protein</fullName>
    </recommendedName>
</protein>
<dbReference type="RefSeq" id="WP_088709261.1">
    <property type="nucleotide sequence ID" value="NZ_LSTO01000001.1"/>
</dbReference>
<dbReference type="Proteomes" id="UP000197535">
    <property type="component" value="Unassembled WGS sequence"/>
</dbReference>
<evidence type="ECO:0008006" key="5">
    <source>
        <dbReference type="Google" id="ProtNLM"/>
    </source>
</evidence>
<evidence type="ECO:0000313" key="3">
    <source>
        <dbReference type="EMBL" id="OWW22441.1"/>
    </source>
</evidence>
<feature type="domain" description="Protein-PII uridylyltransferase N-terminal" evidence="1">
    <location>
        <begin position="40"/>
        <end position="174"/>
    </location>
</feature>
<evidence type="ECO:0000259" key="2">
    <source>
        <dbReference type="Pfam" id="PF10335"/>
    </source>
</evidence>
<gene>
    <name evidence="3" type="ORF">AYR66_26035</name>
</gene>
<proteinExistence type="predicted"/>
<dbReference type="CDD" id="cd05401">
    <property type="entry name" value="NT_GlnE_GlnD_like"/>
    <property type="match status" value="1"/>
</dbReference>
<organism evidence="3 4">
    <name type="scientific">Noviherbaspirillum denitrificans</name>
    <dbReference type="NCBI Taxonomy" id="1968433"/>
    <lineage>
        <taxon>Bacteria</taxon>
        <taxon>Pseudomonadati</taxon>
        <taxon>Pseudomonadota</taxon>
        <taxon>Betaproteobacteria</taxon>
        <taxon>Burkholderiales</taxon>
        <taxon>Oxalobacteraceae</taxon>
        <taxon>Noviherbaspirillum</taxon>
    </lineage>
</organism>
<keyword evidence="4" id="KW-1185">Reference proteome</keyword>
<dbReference type="InterPro" id="IPR043519">
    <property type="entry name" value="NT_sf"/>
</dbReference>